<comment type="caution">
    <text evidence="2">The sequence shown here is derived from an EMBL/GenBank/DDBJ whole genome shotgun (WGS) entry which is preliminary data.</text>
</comment>
<dbReference type="OrthoDB" id="10016120at2"/>
<evidence type="ECO:0000313" key="2">
    <source>
        <dbReference type="EMBL" id="TQF05867.1"/>
    </source>
</evidence>
<dbReference type="Proteomes" id="UP000319103">
    <property type="component" value="Unassembled WGS sequence"/>
</dbReference>
<dbReference type="AlphaFoldDB" id="A0A540WAD4"/>
<keyword evidence="3" id="KW-1185">Reference proteome</keyword>
<sequence length="193" mass="19965">MATSEPGGGRLASWFGSRAHYLGSGGAAIGVVSGLAAGVGVWTAAMAVGLYGAGAVLGWSFAGGTQPPPPPPPPPPVGQDGGTRQPGVEERLLVPTPVEVLRAEVLERSAEPAPGGWPSEAARAAQQLLAVCGARLAVPATDEVADTVARQLTSTLDWYERALLWQRMEPQATDPTDEFLSRVDHALARLTHC</sequence>
<evidence type="ECO:0000256" key="1">
    <source>
        <dbReference type="SAM" id="MobiDB-lite"/>
    </source>
</evidence>
<organism evidence="2 3">
    <name type="scientific">Kitasatospora acidiphila</name>
    <dbReference type="NCBI Taxonomy" id="2567942"/>
    <lineage>
        <taxon>Bacteria</taxon>
        <taxon>Bacillati</taxon>
        <taxon>Actinomycetota</taxon>
        <taxon>Actinomycetes</taxon>
        <taxon>Kitasatosporales</taxon>
        <taxon>Streptomycetaceae</taxon>
        <taxon>Kitasatospora</taxon>
    </lineage>
</organism>
<dbReference type="RefSeq" id="WP_141636319.1">
    <property type="nucleotide sequence ID" value="NZ_VIGB01000003.1"/>
</dbReference>
<proteinExistence type="predicted"/>
<protein>
    <submittedName>
        <fullName evidence="2">Uncharacterized protein</fullName>
    </submittedName>
</protein>
<gene>
    <name evidence="2" type="ORF">E6W39_31085</name>
</gene>
<name>A0A540WAD4_9ACTN</name>
<dbReference type="EMBL" id="VIGB01000003">
    <property type="protein sequence ID" value="TQF05867.1"/>
    <property type="molecule type" value="Genomic_DNA"/>
</dbReference>
<reference evidence="2 3" key="1">
    <citation type="submission" date="2019-06" db="EMBL/GenBank/DDBJ databases">
        <title>Description of Kitasatospora acidophila sp. nov. isolated from pine grove soil, and reclassification of Streptomyces novaecaesareae to Kitasatospora novaeceasareae comb. nov.</title>
        <authorList>
            <person name="Kim M.J."/>
        </authorList>
    </citation>
    <scope>NUCLEOTIDE SEQUENCE [LARGE SCALE GENOMIC DNA]</scope>
    <source>
        <strain evidence="2 3">MMS16-CNU292</strain>
    </source>
</reference>
<evidence type="ECO:0000313" key="3">
    <source>
        <dbReference type="Proteomes" id="UP000319103"/>
    </source>
</evidence>
<feature type="compositionally biased region" description="Pro residues" evidence="1">
    <location>
        <begin position="66"/>
        <end position="77"/>
    </location>
</feature>
<feature type="region of interest" description="Disordered" evidence="1">
    <location>
        <begin position="62"/>
        <end position="87"/>
    </location>
</feature>
<accession>A0A540WAD4</accession>